<dbReference type="Proteomes" id="UP000006671">
    <property type="component" value="Unassembled WGS sequence"/>
</dbReference>
<evidence type="ECO:0000256" key="5">
    <source>
        <dbReference type="SAM" id="Phobius"/>
    </source>
</evidence>
<dbReference type="Gene3D" id="3.60.20.10">
    <property type="entry name" value="Glutamine Phosphoribosylpyrophosphate, subunit 1, domain 1"/>
    <property type="match status" value="1"/>
</dbReference>
<dbReference type="Pfam" id="PF01804">
    <property type="entry name" value="Penicil_amidase"/>
    <property type="match status" value="1"/>
</dbReference>
<dbReference type="InterPro" id="IPR043146">
    <property type="entry name" value="Penicillin_amidase_N_B-knob"/>
</dbReference>
<feature type="compositionally biased region" description="Basic and acidic residues" evidence="4">
    <location>
        <begin position="28"/>
        <end position="38"/>
    </location>
</feature>
<gene>
    <name evidence="6" type="ORF">NAEGRDRAFT_78919</name>
</gene>
<evidence type="ECO:0000256" key="1">
    <source>
        <dbReference type="ARBA" id="ARBA00006586"/>
    </source>
</evidence>
<dbReference type="AlphaFoldDB" id="D2V7M8"/>
<dbReference type="OMA" id="NEFDYRA"/>
<feature type="compositionally biased region" description="Low complexity" evidence="4">
    <location>
        <begin position="16"/>
        <end position="26"/>
    </location>
</feature>
<dbReference type="Gene3D" id="1.10.1400.10">
    <property type="match status" value="1"/>
</dbReference>
<keyword evidence="5" id="KW-0472">Membrane</keyword>
<dbReference type="Gene3D" id="1.10.439.10">
    <property type="entry name" value="Penicillin Amidohydrolase, domain 1"/>
    <property type="match status" value="1"/>
</dbReference>
<keyword evidence="5" id="KW-1133">Transmembrane helix</keyword>
<dbReference type="InterPro" id="IPR043147">
    <property type="entry name" value="Penicillin_amidase_A-knob"/>
</dbReference>
<dbReference type="EMBL" id="GG738855">
    <property type="protein sequence ID" value="EFC47278.1"/>
    <property type="molecule type" value="Genomic_DNA"/>
</dbReference>
<dbReference type="KEGG" id="ngr:NAEGRDRAFT_78919"/>
<dbReference type="VEuPathDB" id="AmoebaDB:NAEGRDRAFT_78919"/>
<dbReference type="SUPFAM" id="SSF56235">
    <property type="entry name" value="N-terminal nucleophile aminohydrolases (Ntn hydrolases)"/>
    <property type="match status" value="1"/>
</dbReference>
<evidence type="ECO:0000256" key="2">
    <source>
        <dbReference type="ARBA" id="ARBA00022801"/>
    </source>
</evidence>
<feature type="transmembrane region" description="Helical" evidence="5">
    <location>
        <begin position="124"/>
        <end position="145"/>
    </location>
</feature>
<dbReference type="MEROPS" id="S45.003"/>
<keyword evidence="2" id="KW-0378">Hydrolase</keyword>
<reference evidence="6 7" key="1">
    <citation type="journal article" date="2010" name="Cell">
        <title>The genome of Naegleria gruberi illuminates early eukaryotic versatility.</title>
        <authorList>
            <person name="Fritz-Laylin L.K."/>
            <person name="Prochnik S.E."/>
            <person name="Ginger M.L."/>
            <person name="Dacks J.B."/>
            <person name="Carpenter M.L."/>
            <person name="Field M.C."/>
            <person name="Kuo A."/>
            <person name="Paredez A."/>
            <person name="Chapman J."/>
            <person name="Pham J."/>
            <person name="Shu S."/>
            <person name="Neupane R."/>
            <person name="Cipriano M."/>
            <person name="Mancuso J."/>
            <person name="Tu H."/>
            <person name="Salamov A."/>
            <person name="Lindquist E."/>
            <person name="Shapiro H."/>
            <person name="Lucas S."/>
            <person name="Grigoriev I.V."/>
            <person name="Cande W.Z."/>
            <person name="Fulton C."/>
            <person name="Rokhsar D.S."/>
            <person name="Dawson S.C."/>
        </authorList>
    </citation>
    <scope>NUCLEOTIDE SEQUENCE [LARGE SCALE GENOMIC DNA]</scope>
    <source>
        <strain evidence="6 7">NEG-M</strain>
    </source>
</reference>
<dbReference type="InterPro" id="IPR029055">
    <property type="entry name" value="Ntn_hydrolases_N"/>
</dbReference>
<name>D2V7M8_NAEGR</name>
<sequence>MPSFLSKGNKQQQRARSSSSSSYYNSRNKHDGELRFHDDDDDIDNFLEPSHDVQQHHEAESKRKSITLAAQSVPAIVSNSVIGWLSAVSLVVHLIVLIAFIALPLFLIFIHFDFCFKCGGAEFLIIFLMSLFGVGLLLFGMLYPLRQYIIERRKQSKLTQEDIIQQQLEAPLEDMEDGEHGIDFDEYHHDNQFDDAPADRGLTSGKISISLARANSNSGWFKRFFDISEFLKTSKKEKAACCVFSTCSIASFIWLAVTIIVFLTFIFFVRSTRVNKSGHIYSSVISGKKVRIEREPTGMVHVAAENINDLAFGQGVAAAQDRLFQMELYKIIGKGSLAEIVGSDALILDKLSHVLGLRKYAEENLANIPKDIVSIIQSYVDGINAYIESGPALSAEFSLVGFKPTKWEVIDVLTFEKLFALQMTYNYIFELARLVVLERGATLERVTELSSPMYANYFTVFNREELKMNITDEEAEEIEKKLWDQSGAYIPSSTNSGDEHVHNFGEMLYEKLSNDKYLKLLLPTKKGSSRGSNNWVVGKSISDSSSGYNVNDPHLDIMAPVIVQQIHLKIVKDITAVNDITSVKMEENTFELIGASFPGLPSVGIGRSAFISWSITLSFSDVQDLYVLTPCPDQPDTHYMVDGKPEEYKIRKVNIKVAGEENVELVVKESRFGPVINDPLITIAHADVKTQKPMALKWTAHLPNDTSIMGLQQMTNAKTMDEFAKATRLLTALPFSIVFTDRNGNIGYSLTGTTPIRQQGHTGMFAMPGDISKYEYKGYATGDQITVINPPKGYIITANNRITPGGFPYIVSNDNEFDYRAKRIDEMIRNVLDVENRKITQKDMIEAQNDVKSLIYEELKFVLRNISQSLKEDPYAKYVNGLLNDWDGKILRESTHATLFEFFLTNLIKLPEHEVGKKYWNDFFYLRRALSSNGDIACTVHRKQTCQEFAVATFKETVDILLKHFGQIPPWKVVHYIDASHPLLGLTPLSCLSDRKIHSNGGTYTVNINNFVYDKVTETTIPTVNAAVYRQIIGGGEFSNSKIEGQDDLWISPLGQDGNMFSEHYDNFIEKYIEGSYLPLTTEAKYLSDVFEILPTEKSD</sequence>
<dbReference type="CDD" id="cd03747">
    <property type="entry name" value="Ntn_PGA_like"/>
    <property type="match status" value="1"/>
</dbReference>
<evidence type="ECO:0000256" key="3">
    <source>
        <dbReference type="ARBA" id="ARBA00023145"/>
    </source>
</evidence>
<dbReference type="InterPro" id="IPR023343">
    <property type="entry name" value="Penicillin_amidase_dom1"/>
</dbReference>
<dbReference type="GO" id="GO:0016811">
    <property type="term" value="F:hydrolase activity, acting on carbon-nitrogen (but not peptide) bonds, in linear amides"/>
    <property type="evidence" value="ECO:0007669"/>
    <property type="project" value="InterPro"/>
</dbReference>
<evidence type="ECO:0000256" key="4">
    <source>
        <dbReference type="SAM" id="MobiDB-lite"/>
    </source>
</evidence>
<evidence type="ECO:0000313" key="6">
    <source>
        <dbReference type="EMBL" id="EFC47278.1"/>
    </source>
</evidence>
<accession>D2V7M8</accession>
<organism evidence="7">
    <name type="scientific">Naegleria gruberi</name>
    <name type="common">Amoeba</name>
    <dbReference type="NCBI Taxonomy" id="5762"/>
    <lineage>
        <taxon>Eukaryota</taxon>
        <taxon>Discoba</taxon>
        <taxon>Heterolobosea</taxon>
        <taxon>Tetramitia</taxon>
        <taxon>Eutetramitia</taxon>
        <taxon>Vahlkampfiidae</taxon>
        <taxon>Naegleria</taxon>
    </lineage>
</organism>
<evidence type="ECO:0000313" key="7">
    <source>
        <dbReference type="Proteomes" id="UP000006671"/>
    </source>
</evidence>
<feature type="compositionally biased region" description="Polar residues" evidence="4">
    <location>
        <begin position="1"/>
        <end position="15"/>
    </location>
</feature>
<dbReference type="Gene3D" id="2.30.120.10">
    <property type="match status" value="1"/>
</dbReference>
<feature type="transmembrane region" description="Helical" evidence="5">
    <location>
        <begin position="239"/>
        <end position="269"/>
    </location>
</feature>
<proteinExistence type="inferred from homology"/>
<feature type="transmembrane region" description="Helical" evidence="5">
    <location>
        <begin position="90"/>
        <end position="112"/>
    </location>
</feature>
<keyword evidence="3" id="KW-0865">Zymogen</keyword>
<dbReference type="PANTHER" id="PTHR34218:SF4">
    <property type="entry name" value="ACYL-HOMOSERINE LACTONE ACYLASE QUIP"/>
    <property type="match status" value="1"/>
</dbReference>
<keyword evidence="5" id="KW-0812">Transmembrane</keyword>
<comment type="similarity">
    <text evidence="1">Belongs to the peptidase S45 family.</text>
</comment>
<feature type="region of interest" description="Disordered" evidence="4">
    <location>
        <begin position="1"/>
        <end position="40"/>
    </location>
</feature>
<protein>
    <submittedName>
        <fullName evidence="6">Penicillin amidase</fullName>
    </submittedName>
</protein>
<dbReference type="OrthoDB" id="330152at2759"/>
<dbReference type="GO" id="GO:0017000">
    <property type="term" value="P:antibiotic biosynthetic process"/>
    <property type="evidence" value="ECO:0007669"/>
    <property type="project" value="InterPro"/>
</dbReference>
<dbReference type="eggNOG" id="ENOG502S0YK">
    <property type="taxonomic scope" value="Eukaryota"/>
</dbReference>
<dbReference type="InParanoid" id="D2V7M8"/>
<dbReference type="RefSeq" id="XP_002680022.1">
    <property type="nucleotide sequence ID" value="XM_002679976.1"/>
</dbReference>
<dbReference type="InterPro" id="IPR002692">
    <property type="entry name" value="S45"/>
</dbReference>
<keyword evidence="7" id="KW-1185">Reference proteome</keyword>
<dbReference type="PANTHER" id="PTHR34218">
    <property type="entry name" value="PEPTIDASE S45 PENICILLIN AMIDASE"/>
    <property type="match status" value="1"/>
</dbReference>
<dbReference type="GeneID" id="8860395"/>